<keyword evidence="3" id="KW-1185">Reference proteome</keyword>
<dbReference type="EMBL" id="JBFRYC010000079">
    <property type="protein sequence ID" value="MEX1663837.1"/>
    <property type="molecule type" value="Genomic_DNA"/>
</dbReference>
<feature type="region of interest" description="Disordered" evidence="1">
    <location>
        <begin position="1"/>
        <end position="40"/>
    </location>
</feature>
<feature type="compositionally biased region" description="Low complexity" evidence="1">
    <location>
        <begin position="11"/>
        <end position="24"/>
    </location>
</feature>
<organism evidence="2 3">
    <name type="scientific">Thioclava arctica</name>
    <dbReference type="NCBI Taxonomy" id="3238301"/>
    <lineage>
        <taxon>Bacteria</taxon>
        <taxon>Pseudomonadati</taxon>
        <taxon>Pseudomonadota</taxon>
        <taxon>Alphaproteobacteria</taxon>
        <taxon>Rhodobacterales</taxon>
        <taxon>Paracoccaceae</taxon>
        <taxon>Thioclava</taxon>
    </lineage>
</organism>
<name>A0ABV3TRM1_9RHOB</name>
<feature type="non-terminal residue" evidence="2">
    <location>
        <position position="1"/>
    </location>
</feature>
<protein>
    <submittedName>
        <fullName evidence="2">Uncharacterized protein</fullName>
    </submittedName>
</protein>
<gene>
    <name evidence="2" type="ORF">AB4874_19990</name>
</gene>
<feature type="non-terminal residue" evidence="2">
    <location>
        <position position="81"/>
    </location>
</feature>
<evidence type="ECO:0000313" key="3">
    <source>
        <dbReference type="Proteomes" id="UP001557465"/>
    </source>
</evidence>
<evidence type="ECO:0000256" key="1">
    <source>
        <dbReference type="SAM" id="MobiDB-lite"/>
    </source>
</evidence>
<sequence>AALAQPENVFPFAAQDAPNQAPAQTSDPDDPLDGHAFGPHPLDQHVGFLAPLKAFELQAFRRRQNAGIQFSAAGRSSYDGH</sequence>
<evidence type="ECO:0000313" key="2">
    <source>
        <dbReference type="EMBL" id="MEX1663837.1"/>
    </source>
</evidence>
<accession>A0ABV3TRM1</accession>
<comment type="caution">
    <text evidence="2">The sequence shown here is derived from an EMBL/GenBank/DDBJ whole genome shotgun (WGS) entry which is preliminary data.</text>
</comment>
<dbReference type="Proteomes" id="UP001557465">
    <property type="component" value="Unassembled WGS sequence"/>
</dbReference>
<proteinExistence type="predicted"/>
<reference evidence="2 3" key="1">
    <citation type="journal article" date="2011" name="Int. J. Syst. Evol. Microbiol.">
        <title>Zhongshania antarctica gen. nov., sp. nov. and Zhongshania guokunii sp. nov., gammaproteobacteria respectively isolated from coastal attached (fast) ice and surface seawater of the Antarctic.</title>
        <authorList>
            <person name="Li H.J."/>
            <person name="Zhang X.Y."/>
            <person name="Chen C.X."/>
            <person name="Zhang Y.J."/>
            <person name="Gao Z.M."/>
            <person name="Yu Y."/>
            <person name="Chen X.L."/>
            <person name="Chen B."/>
            <person name="Zhang Y.Z."/>
        </authorList>
    </citation>
    <scope>NUCLEOTIDE SEQUENCE [LARGE SCALE GENOMIC DNA]</scope>
    <source>
        <strain evidence="2 3">15-R06ZXC-3</strain>
    </source>
</reference>